<protein>
    <submittedName>
        <fullName evidence="2">Uncharacterized protein</fullName>
    </submittedName>
</protein>
<accession>A0A933I8H8</accession>
<proteinExistence type="predicted"/>
<keyword evidence="1" id="KW-0812">Transmembrane</keyword>
<dbReference type="AlphaFoldDB" id="A0A933I8H8"/>
<dbReference type="Proteomes" id="UP000736328">
    <property type="component" value="Unassembled WGS sequence"/>
</dbReference>
<feature type="transmembrane region" description="Helical" evidence="1">
    <location>
        <begin position="52"/>
        <end position="74"/>
    </location>
</feature>
<dbReference type="EMBL" id="JACQXR010000062">
    <property type="protein sequence ID" value="MBI4726592.1"/>
    <property type="molecule type" value="Genomic_DNA"/>
</dbReference>
<feature type="transmembrane region" description="Helical" evidence="1">
    <location>
        <begin position="12"/>
        <end position="40"/>
    </location>
</feature>
<dbReference type="PROSITE" id="PS51257">
    <property type="entry name" value="PROKAR_LIPOPROTEIN"/>
    <property type="match status" value="1"/>
</dbReference>
<feature type="transmembrane region" description="Helical" evidence="1">
    <location>
        <begin position="86"/>
        <end position="106"/>
    </location>
</feature>
<evidence type="ECO:0000313" key="3">
    <source>
        <dbReference type="Proteomes" id="UP000736328"/>
    </source>
</evidence>
<keyword evidence="1" id="KW-1133">Transmembrane helix</keyword>
<reference evidence="2" key="1">
    <citation type="submission" date="2020-07" db="EMBL/GenBank/DDBJ databases">
        <title>Huge and variable diversity of episymbiotic CPR bacteria and DPANN archaea in groundwater ecosystems.</title>
        <authorList>
            <person name="He C.Y."/>
            <person name="Keren R."/>
            <person name="Whittaker M."/>
            <person name="Farag I.F."/>
            <person name="Doudna J."/>
            <person name="Cate J.H.D."/>
            <person name="Banfield J.F."/>
        </authorList>
    </citation>
    <scope>NUCLEOTIDE SEQUENCE</scope>
    <source>
        <strain evidence="2">NC_groundwater_1520_Pr4_B-0.1um_53_5</strain>
    </source>
</reference>
<comment type="caution">
    <text evidence="2">The sequence shown here is derived from an EMBL/GenBank/DDBJ whole genome shotgun (WGS) entry which is preliminary data.</text>
</comment>
<name>A0A933I8H8_UNCT6</name>
<organism evidence="2 3">
    <name type="scientific">candidate division TA06 bacterium</name>
    <dbReference type="NCBI Taxonomy" id="2250710"/>
    <lineage>
        <taxon>Bacteria</taxon>
        <taxon>Bacteria division TA06</taxon>
    </lineage>
</organism>
<evidence type="ECO:0000313" key="2">
    <source>
        <dbReference type="EMBL" id="MBI4726592.1"/>
    </source>
</evidence>
<sequence>MFKQLLYPGEYLWYVTVTNLVTILGSVLLWVACVLFGLIARKYEIVLRKKTDWQYMIFAPSGVLVYAVIQIIAFASQVKLNVLQSWIAYAFFLLSGVLSFLGALKFKRVVTPVKKPAPAPGAVSASKPAAAVK</sequence>
<evidence type="ECO:0000256" key="1">
    <source>
        <dbReference type="SAM" id="Phobius"/>
    </source>
</evidence>
<keyword evidence="1" id="KW-0472">Membrane</keyword>
<gene>
    <name evidence="2" type="ORF">HY768_05130</name>
</gene>